<accession>A0A426Y8T4</accession>
<dbReference type="Proteomes" id="UP000287651">
    <property type="component" value="Unassembled WGS sequence"/>
</dbReference>
<evidence type="ECO:0000256" key="1">
    <source>
        <dbReference type="SAM" id="Coils"/>
    </source>
</evidence>
<name>A0A426Y8T4_ENSVE</name>
<keyword evidence="1" id="KW-0175">Coiled coil</keyword>
<reference evidence="3 4" key="1">
    <citation type="journal article" date="2014" name="Agronomy (Basel)">
        <title>A Draft Genome Sequence for Ensete ventricosum, the Drought-Tolerant Tree Against Hunger.</title>
        <authorList>
            <person name="Harrison J."/>
            <person name="Moore K.A."/>
            <person name="Paszkiewicz K."/>
            <person name="Jones T."/>
            <person name="Grant M."/>
            <person name="Ambacheew D."/>
            <person name="Muzemil S."/>
            <person name="Studholme D.J."/>
        </authorList>
    </citation>
    <scope>NUCLEOTIDE SEQUENCE [LARGE SCALE GENOMIC DNA]</scope>
</reference>
<dbReference type="AlphaFoldDB" id="A0A426Y8T4"/>
<evidence type="ECO:0000313" key="3">
    <source>
        <dbReference type="EMBL" id="RRT48141.1"/>
    </source>
</evidence>
<feature type="coiled-coil region" evidence="1">
    <location>
        <begin position="181"/>
        <end position="215"/>
    </location>
</feature>
<organism evidence="3 4">
    <name type="scientific">Ensete ventricosum</name>
    <name type="common">Abyssinian banana</name>
    <name type="synonym">Musa ensete</name>
    <dbReference type="NCBI Taxonomy" id="4639"/>
    <lineage>
        <taxon>Eukaryota</taxon>
        <taxon>Viridiplantae</taxon>
        <taxon>Streptophyta</taxon>
        <taxon>Embryophyta</taxon>
        <taxon>Tracheophyta</taxon>
        <taxon>Spermatophyta</taxon>
        <taxon>Magnoliopsida</taxon>
        <taxon>Liliopsida</taxon>
        <taxon>Zingiberales</taxon>
        <taxon>Musaceae</taxon>
        <taxon>Ensete</taxon>
    </lineage>
</organism>
<dbReference type="EMBL" id="AMZH03014137">
    <property type="protein sequence ID" value="RRT48141.1"/>
    <property type="molecule type" value="Genomic_DNA"/>
</dbReference>
<sequence length="228" mass="25301">MTSRIVQGKPPVPPRSPSNKEILDEAPLDKRHRFGVMGTMVGPATNPRTTRPVLSSVNGGPNSGDQAAAGSDGGSASGIEFSSREDVERLLAEKMKGKTKNDFKVKSLWYFFPSDVVIKSCENERETRVAVEKSRDALSLDLQRVNRENKCLSDQVPYTMGLNKAVPLRADLTTIKTMTEYEEQKKTTIDLQDRLAEAELQIIEAEKLRKKLHNTILVTTLLCLTNIS</sequence>
<evidence type="ECO:0000256" key="2">
    <source>
        <dbReference type="SAM" id="MobiDB-lite"/>
    </source>
</evidence>
<evidence type="ECO:0000313" key="4">
    <source>
        <dbReference type="Proteomes" id="UP000287651"/>
    </source>
</evidence>
<feature type="compositionally biased region" description="Polar residues" evidence="2">
    <location>
        <begin position="46"/>
        <end position="60"/>
    </location>
</feature>
<protein>
    <submittedName>
        <fullName evidence="3">Uncharacterized protein</fullName>
    </submittedName>
</protein>
<feature type="region of interest" description="Disordered" evidence="2">
    <location>
        <begin position="1"/>
        <end position="81"/>
    </location>
</feature>
<gene>
    <name evidence="3" type="ORF">B296_00036907</name>
</gene>
<proteinExistence type="predicted"/>
<comment type="caution">
    <text evidence="3">The sequence shown here is derived from an EMBL/GenBank/DDBJ whole genome shotgun (WGS) entry which is preliminary data.</text>
</comment>